<dbReference type="InterPro" id="IPR032675">
    <property type="entry name" value="LRR_dom_sf"/>
</dbReference>
<dbReference type="Proteomes" id="UP000076078">
    <property type="component" value="Unassembled WGS sequence"/>
</dbReference>
<evidence type="ECO:0000313" key="1">
    <source>
        <dbReference type="EMBL" id="KYQ94152.1"/>
    </source>
</evidence>
<dbReference type="EMBL" id="LODT01000022">
    <property type="protein sequence ID" value="KYQ94152.1"/>
    <property type="molecule type" value="Genomic_DNA"/>
</dbReference>
<dbReference type="AlphaFoldDB" id="A0A151ZJI1"/>
<comment type="caution">
    <text evidence="1">The sequence shown here is derived from an EMBL/GenBank/DDBJ whole genome shotgun (WGS) entry which is preliminary data.</text>
</comment>
<dbReference type="Gene3D" id="3.80.10.10">
    <property type="entry name" value="Ribonuclease Inhibitor"/>
    <property type="match status" value="1"/>
</dbReference>
<dbReference type="InParanoid" id="A0A151ZJI1"/>
<dbReference type="SUPFAM" id="SSF52047">
    <property type="entry name" value="RNI-like"/>
    <property type="match status" value="1"/>
</dbReference>
<organism evidence="1 2">
    <name type="scientific">Tieghemostelium lacteum</name>
    <name type="common">Slime mold</name>
    <name type="synonym">Dictyostelium lacteum</name>
    <dbReference type="NCBI Taxonomy" id="361077"/>
    <lineage>
        <taxon>Eukaryota</taxon>
        <taxon>Amoebozoa</taxon>
        <taxon>Evosea</taxon>
        <taxon>Eumycetozoa</taxon>
        <taxon>Dictyostelia</taxon>
        <taxon>Dictyosteliales</taxon>
        <taxon>Raperosteliaceae</taxon>
        <taxon>Tieghemostelium</taxon>
    </lineage>
</organism>
<accession>A0A151ZJI1</accession>
<sequence>MILPNHIVQAILEYLLNHSEDLKYLVSFIKRYTLISKQWNREIISKLRIKRSIVIDTTSNEMINTWIYLSDRYGVNYNVIYKKQDRNWNGSFRDKVIAIILDDVSSGDNELFSTYSNLKKVTYRVKSIDIKYMSLKLLEPQNDKYSYNIHAYGNYIYTGDSSSDNIQTSNPSITDILFGKNIFEKIGIMYCNIKFNLPTTFNNCQFSRLNDLSLNGLMISKLILSTVLEHSFQLKYLYLESITITPEDTFDWVLEKLIPLENLINIRINVNIKTNFENIISFLNHTKCVEISIQFGNIQYQSVSQVLIAHVDNHRIEQFNFQVIDGFTPMNDSLRGYTLLPRWKNKSNLKEITIYKPDISISQSLTGMVNLQSIYIHFNHTSTQESLNNIFELNLPSLEYFNIVSLDAQIPYVRTESLMMNRYLTALYISNVNYIECITILGCNHPTIIDITFHYLLFTKGDDTQELLNVLKCHQSLRHLQIYSSNIRRIENDDPITQYNSIHFTIEILRENRNYITLSLPPFSKINKSHISSLETVLSENHTIQCISLPFDLTLDSISQKQKKYHTDIIAIFNKYSILF</sequence>
<evidence type="ECO:0000313" key="2">
    <source>
        <dbReference type="Proteomes" id="UP000076078"/>
    </source>
</evidence>
<protein>
    <recommendedName>
        <fullName evidence="3">F-box domain-containing protein</fullName>
    </recommendedName>
</protein>
<evidence type="ECO:0008006" key="3">
    <source>
        <dbReference type="Google" id="ProtNLM"/>
    </source>
</evidence>
<name>A0A151ZJI1_TIELA</name>
<gene>
    <name evidence="1" type="ORF">DLAC_04441</name>
</gene>
<keyword evidence="2" id="KW-1185">Reference proteome</keyword>
<reference evidence="1 2" key="1">
    <citation type="submission" date="2015-12" db="EMBL/GenBank/DDBJ databases">
        <title>Dictyostelia acquired genes for synthesis and detection of signals that induce cell-type specialization by lateral gene transfer from prokaryotes.</title>
        <authorList>
            <person name="Gloeckner G."/>
            <person name="Schaap P."/>
        </authorList>
    </citation>
    <scope>NUCLEOTIDE SEQUENCE [LARGE SCALE GENOMIC DNA]</scope>
    <source>
        <strain evidence="1 2">TK</strain>
    </source>
</reference>
<proteinExistence type="predicted"/>